<comment type="caution">
    <text evidence="7">The sequence shown here is derived from an EMBL/GenBank/DDBJ whole genome shotgun (WGS) entry which is preliminary data.</text>
</comment>
<proteinExistence type="inferred from homology"/>
<dbReference type="GO" id="GO:0046872">
    <property type="term" value="F:metal ion binding"/>
    <property type="evidence" value="ECO:0007669"/>
    <property type="project" value="UniProtKB-KW"/>
</dbReference>
<name>A0A0T5PC77_9RHOB</name>
<sequence>MRPQDGGRERALEPFELFAIKYGRHEGRTGADNFIGGDDLHEASSPLDYFVWVAKRSDRCFVIDTGFNARASKERGRTLLRTPAQGLAELGIDAAQVDEVILSHLHFDHAGGLDDFPKARFHLQDSEMAFATGRCMCDSFLRHPFDVEDVVGMVRLVYADRAVFHDGYREIVPGLSLHHVGGHSAGLQMARVWTKRGWVVIASDASHLYENFLKARPFPFVYRVDELLKGYKSALDLADSADHVIPGHDPLVMSLYPPVTDALDGIAVRLDVAPRPHPVSGGPA</sequence>
<protein>
    <submittedName>
        <fullName evidence="7">Metallo-beta-lactamase</fullName>
    </submittedName>
</protein>
<evidence type="ECO:0000256" key="1">
    <source>
        <dbReference type="ARBA" id="ARBA00001947"/>
    </source>
</evidence>
<dbReference type="EMBL" id="LAXI01000003">
    <property type="protein sequence ID" value="KRS18717.1"/>
    <property type="molecule type" value="Genomic_DNA"/>
</dbReference>
<dbReference type="Proteomes" id="UP000051401">
    <property type="component" value="Unassembled WGS sequence"/>
</dbReference>
<evidence type="ECO:0000256" key="3">
    <source>
        <dbReference type="ARBA" id="ARBA00022723"/>
    </source>
</evidence>
<dbReference type="PATRIC" id="fig|540747.5.peg.3721"/>
<dbReference type="SUPFAM" id="SSF56281">
    <property type="entry name" value="Metallo-hydrolase/oxidoreductase"/>
    <property type="match status" value="1"/>
</dbReference>
<dbReference type="Pfam" id="PF00753">
    <property type="entry name" value="Lactamase_B"/>
    <property type="match status" value="1"/>
</dbReference>
<organism evidence="7 8">
    <name type="scientific">Roseovarius indicus</name>
    <dbReference type="NCBI Taxonomy" id="540747"/>
    <lineage>
        <taxon>Bacteria</taxon>
        <taxon>Pseudomonadati</taxon>
        <taxon>Pseudomonadota</taxon>
        <taxon>Alphaproteobacteria</taxon>
        <taxon>Rhodobacterales</taxon>
        <taxon>Roseobacteraceae</taxon>
        <taxon>Roseovarius</taxon>
    </lineage>
</organism>
<keyword evidence="5" id="KW-0862">Zinc</keyword>
<gene>
    <name evidence="7" type="ORF">XM52_06795</name>
</gene>
<dbReference type="GO" id="GO:0016787">
    <property type="term" value="F:hydrolase activity"/>
    <property type="evidence" value="ECO:0007669"/>
    <property type="project" value="UniProtKB-KW"/>
</dbReference>
<evidence type="ECO:0000256" key="5">
    <source>
        <dbReference type="ARBA" id="ARBA00022833"/>
    </source>
</evidence>
<dbReference type="SMART" id="SM00849">
    <property type="entry name" value="Lactamase_B"/>
    <property type="match status" value="1"/>
</dbReference>
<dbReference type="AlphaFoldDB" id="A0A0T5PC77"/>
<dbReference type="InterPro" id="IPR036866">
    <property type="entry name" value="RibonucZ/Hydroxyglut_hydro"/>
</dbReference>
<keyword evidence="3" id="KW-0479">Metal-binding</keyword>
<reference evidence="7 8" key="1">
    <citation type="submission" date="2015-04" db="EMBL/GenBank/DDBJ databases">
        <title>The draft genome sequence of Roseovarius indicus B108T.</title>
        <authorList>
            <person name="Li G."/>
            <person name="Lai Q."/>
            <person name="Shao Z."/>
            <person name="Yan P."/>
        </authorList>
    </citation>
    <scope>NUCLEOTIDE SEQUENCE [LARGE SCALE GENOMIC DNA]</scope>
    <source>
        <strain evidence="7 8">B108</strain>
    </source>
</reference>
<dbReference type="InterPro" id="IPR001279">
    <property type="entry name" value="Metallo-B-lactamas"/>
</dbReference>
<feature type="domain" description="Metallo-beta-lactamase" evidence="6">
    <location>
        <begin position="48"/>
        <end position="248"/>
    </location>
</feature>
<dbReference type="PANTHER" id="PTHR42978:SF7">
    <property type="entry name" value="METALLO-HYDROLASE RV2300C-RELATED"/>
    <property type="match status" value="1"/>
</dbReference>
<accession>A0A0T5PC77</accession>
<comment type="cofactor">
    <cofactor evidence="1">
        <name>Zn(2+)</name>
        <dbReference type="ChEBI" id="CHEBI:29105"/>
    </cofactor>
</comment>
<evidence type="ECO:0000256" key="2">
    <source>
        <dbReference type="ARBA" id="ARBA00007749"/>
    </source>
</evidence>
<dbReference type="Gene3D" id="3.60.15.10">
    <property type="entry name" value="Ribonuclease Z/Hydroxyacylglutathione hydrolase-like"/>
    <property type="match status" value="1"/>
</dbReference>
<keyword evidence="4" id="KW-0378">Hydrolase</keyword>
<evidence type="ECO:0000313" key="7">
    <source>
        <dbReference type="EMBL" id="KRS18717.1"/>
    </source>
</evidence>
<evidence type="ECO:0000256" key="4">
    <source>
        <dbReference type="ARBA" id="ARBA00022801"/>
    </source>
</evidence>
<dbReference type="CDD" id="cd07729">
    <property type="entry name" value="AHL_lactonase_MBL-fold"/>
    <property type="match status" value="1"/>
</dbReference>
<evidence type="ECO:0000259" key="6">
    <source>
        <dbReference type="SMART" id="SM00849"/>
    </source>
</evidence>
<evidence type="ECO:0000313" key="8">
    <source>
        <dbReference type="Proteomes" id="UP000051401"/>
    </source>
</evidence>
<dbReference type="STRING" id="540747.SAMN04488031_104256"/>
<dbReference type="PANTHER" id="PTHR42978">
    <property type="entry name" value="QUORUM-QUENCHING LACTONASE YTNP-RELATED-RELATED"/>
    <property type="match status" value="1"/>
</dbReference>
<keyword evidence="8" id="KW-1185">Reference proteome</keyword>
<dbReference type="InterPro" id="IPR051013">
    <property type="entry name" value="MBL_superfamily_lactonases"/>
</dbReference>
<comment type="similarity">
    <text evidence="2">Belongs to the metallo-beta-lactamase superfamily.</text>
</comment>